<dbReference type="Gene3D" id="3.40.50.10540">
    <property type="entry name" value="Crotonobetainyl-coa:carnitine coa-transferase, domain 1"/>
    <property type="match status" value="1"/>
</dbReference>
<dbReference type="SUPFAM" id="SSF89796">
    <property type="entry name" value="CoA-transferase family III (CaiB/BaiF)"/>
    <property type="match status" value="1"/>
</dbReference>
<protein>
    <submittedName>
        <fullName evidence="2">CoA transferase</fullName>
    </submittedName>
</protein>
<sequence>MGGSESAHQPNGLAVLEEDAVTLPALPLDGIRVIDFSRVLAGPLCSALLGDLGAEVIKIEPPAGDDYRAIGPFSAGESGLFHAMNRNKQSVVIDLKHDEGRALAQSLCAQADVVVENFRPGVAGRLGIGYEELSARNPALVYASVSGFGQTGPESHRAAYDIILQAMCGLMDATGSPDGAPTLVGDSISDAVSGIFASWGVLAALVARERTGKGTHVDVAMFDATLSLTAGMVARYATTGVAPRRVGNRHASSAPFGAYRAKDGYFVVAVLNNRLFERFAHATGQPELIGDARFIDDATRSENEAALRVFIESWSELRSIAEVSAQLSEAGIPVAPIQNISEALESEQARERGLLIETKAASGGTLRLPRQPVRFSAWPATRTTRAPELGEHTQAVLERYLGLDHERIAGLRDGGVLGQAAGMVKYAK</sequence>
<dbReference type="EMBL" id="JTDB02000011">
    <property type="protein sequence ID" value="NLP64998.1"/>
    <property type="molecule type" value="Genomic_DNA"/>
</dbReference>
<keyword evidence="3" id="KW-1185">Reference proteome</keyword>
<evidence type="ECO:0000256" key="1">
    <source>
        <dbReference type="ARBA" id="ARBA00022679"/>
    </source>
</evidence>
<dbReference type="InterPro" id="IPR023606">
    <property type="entry name" value="CoA-Trfase_III_dom_1_sf"/>
</dbReference>
<evidence type="ECO:0000313" key="3">
    <source>
        <dbReference type="Proteomes" id="UP000030460"/>
    </source>
</evidence>
<dbReference type="Pfam" id="PF02515">
    <property type="entry name" value="CoA_transf_3"/>
    <property type="match status" value="1"/>
</dbReference>
<reference evidence="2" key="1">
    <citation type="journal article" date="2015" name="Genome Announc.">
        <title>Draft Genome Sequence of the Polyhydroxyalkanoate-Producing Bacterium Burkholderia sacchari LMG 19450 Isolated from Brazilian Sugarcane Plantation Soil.</title>
        <authorList>
            <person name="Alexandrino P.M."/>
            <person name="Mendonca T.T."/>
            <person name="Guaman Bautista L.P."/>
            <person name="Cherix J."/>
            <person name="Lozano-Sakalauskas G.C."/>
            <person name="Fujita A."/>
            <person name="Ramos Filho E."/>
            <person name="Long P."/>
            <person name="Padilla G."/>
            <person name="Taciro M.K."/>
            <person name="Gomez J.G."/>
            <person name="Silva L.F."/>
        </authorList>
    </citation>
    <scope>NUCLEOTIDE SEQUENCE</scope>
    <source>
        <strain evidence="2">LMG 19450</strain>
    </source>
</reference>
<dbReference type="InterPro" id="IPR044855">
    <property type="entry name" value="CoA-Trfase_III_dom3_sf"/>
</dbReference>
<dbReference type="Proteomes" id="UP000030460">
    <property type="component" value="Unassembled WGS sequence"/>
</dbReference>
<name>A0A8T6ZJX5_9BURK</name>
<reference evidence="2" key="2">
    <citation type="submission" date="2020-04" db="EMBL/GenBank/DDBJ databases">
        <authorList>
            <person name="Alexandrino P."/>
            <person name="Mendonca T."/>
            <person name="Guaman L."/>
            <person name="Cherix J."/>
            <person name="Lozano-Sakalauskas G."/>
            <person name="Fujita A."/>
            <person name="Filho E.R."/>
            <person name="Long P."/>
            <person name="Padilla G."/>
            <person name="Taciro M.K."/>
            <person name="Gomez J.G."/>
            <person name="Silva L.F."/>
            <person name="Torres M."/>
        </authorList>
    </citation>
    <scope>NUCLEOTIDE SEQUENCE</scope>
    <source>
        <strain evidence="2">LMG 19450</strain>
    </source>
</reference>
<keyword evidence="1 2" id="KW-0808">Transferase</keyword>
<dbReference type="PANTHER" id="PTHR48207:SF3">
    <property type="entry name" value="SUCCINATE--HYDROXYMETHYLGLUTARATE COA-TRANSFERASE"/>
    <property type="match status" value="1"/>
</dbReference>
<gene>
    <name evidence="2" type="ORF">NH14_028440</name>
</gene>
<dbReference type="PANTHER" id="PTHR48207">
    <property type="entry name" value="SUCCINATE--HYDROXYMETHYLGLUTARATE COA-TRANSFERASE"/>
    <property type="match status" value="1"/>
</dbReference>
<dbReference type="GO" id="GO:0008410">
    <property type="term" value="F:CoA-transferase activity"/>
    <property type="evidence" value="ECO:0007669"/>
    <property type="project" value="TreeGrafter"/>
</dbReference>
<evidence type="ECO:0000313" key="2">
    <source>
        <dbReference type="EMBL" id="NLP64998.1"/>
    </source>
</evidence>
<dbReference type="InterPro" id="IPR003673">
    <property type="entry name" value="CoA-Trfase_fam_III"/>
</dbReference>
<dbReference type="Gene3D" id="3.30.1540.10">
    <property type="entry name" value="formyl-coa transferase, domain 3"/>
    <property type="match status" value="1"/>
</dbReference>
<proteinExistence type="predicted"/>
<dbReference type="InterPro" id="IPR050483">
    <property type="entry name" value="CoA-transferase_III_domain"/>
</dbReference>
<organism evidence="2 3">
    <name type="scientific">Paraburkholderia sacchari</name>
    <dbReference type="NCBI Taxonomy" id="159450"/>
    <lineage>
        <taxon>Bacteria</taxon>
        <taxon>Pseudomonadati</taxon>
        <taxon>Pseudomonadota</taxon>
        <taxon>Betaproteobacteria</taxon>
        <taxon>Burkholderiales</taxon>
        <taxon>Burkholderiaceae</taxon>
        <taxon>Paraburkholderia</taxon>
    </lineage>
</organism>
<dbReference type="AlphaFoldDB" id="A0A8T6ZJX5"/>
<comment type="caution">
    <text evidence="2">The sequence shown here is derived from an EMBL/GenBank/DDBJ whole genome shotgun (WGS) entry which is preliminary data.</text>
</comment>
<dbReference type="OrthoDB" id="5294844at2"/>
<accession>A0A8T6ZJX5</accession>